<comment type="caution">
    <text evidence="1">The sequence shown here is derived from an EMBL/GenBank/DDBJ whole genome shotgun (WGS) entry which is preliminary data.</text>
</comment>
<dbReference type="AlphaFoldDB" id="K2H1P6"/>
<sequence>MIQAEHSEVTLDGQQHLQPELERRIQLECINDLLHHSEKWERRSSPDYMLFMHERLEVEQLWRRLNSTI</sequence>
<protein>
    <submittedName>
        <fullName evidence="1">Uncharacterized protein</fullName>
    </submittedName>
</protein>
<proteinExistence type="predicted"/>
<dbReference type="EMBL" id="AMFJ01000100">
    <property type="protein sequence ID" value="EKE29770.1"/>
    <property type="molecule type" value="Genomic_DNA"/>
</dbReference>
<gene>
    <name evidence="1" type="ORF">ACD_2C00100G0001</name>
</gene>
<name>K2H1P6_9BACT</name>
<accession>K2H1P6</accession>
<reference evidence="1" key="1">
    <citation type="journal article" date="2012" name="Science">
        <title>Fermentation, hydrogen, and sulfur metabolism in multiple uncultivated bacterial phyla.</title>
        <authorList>
            <person name="Wrighton K.C."/>
            <person name="Thomas B.C."/>
            <person name="Sharon I."/>
            <person name="Miller C.S."/>
            <person name="Castelle C.J."/>
            <person name="VerBerkmoes N.C."/>
            <person name="Wilkins M.J."/>
            <person name="Hettich R.L."/>
            <person name="Lipton M.S."/>
            <person name="Williams K.H."/>
            <person name="Long P.E."/>
            <person name="Banfield J.F."/>
        </authorList>
    </citation>
    <scope>NUCLEOTIDE SEQUENCE [LARGE SCALE GENOMIC DNA]</scope>
</reference>
<organism evidence="1">
    <name type="scientific">uncultured bacterium</name>
    <name type="common">gcode 4</name>
    <dbReference type="NCBI Taxonomy" id="1234023"/>
    <lineage>
        <taxon>Bacteria</taxon>
        <taxon>environmental samples</taxon>
    </lineage>
</organism>
<evidence type="ECO:0000313" key="1">
    <source>
        <dbReference type="EMBL" id="EKE29770.1"/>
    </source>
</evidence>